<proteinExistence type="predicted"/>
<dbReference type="Proteomes" id="UP000245124">
    <property type="component" value="Unassembled WGS sequence"/>
</dbReference>
<sequence>MARQKVQTKQIAVRMKESTLQWLEKESLRSGQSASELVREGIEMLQKSRDTQAVQGLIKEYLLSLDRMALRKAETLAV</sequence>
<accession>A0A2R5FMD7</accession>
<keyword evidence="2" id="KW-1185">Reference proteome</keyword>
<evidence type="ECO:0000313" key="1">
    <source>
        <dbReference type="EMBL" id="GBG16951.1"/>
    </source>
</evidence>
<comment type="caution">
    <text evidence="1">The sequence shown here is derived from an EMBL/GenBank/DDBJ whole genome shotgun (WGS) entry which is preliminary data.</text>
</comment>
<dbReference type="OrthoDB" id="490245at2"/>
<dbReference type="EMBL" id="BDUD01000001">
    <property type="protein sequence ID" value="GBG16951.1"/>
    <property type="molecule type" value="Genomic_DNA"/>
</dbReference>
<name>A0A2R5FMD7_NOSCO</name>
<gene>
    <name evidence="1" type="ORF">NIES4072_05970</name>
</gene>
<reference evidence="1 2" key="1">
    <citation type="submission" date="2017-06" db="EMBL/GenBank/DDBJ databases">
        <title>Genome sequencing of cyanobaciteial culture collection at National Institute for Environmental Studies (NIES).</title>
        <authorList>
            <person name="Hirose Y."/>
            <person name="Shimura Y."/>
            <person name="Fujisawa T."/>
            <person name="Nakamura Y."/>
            <person name="Kawachi M."/>
        </authorList>
    </citation>
    <scope>NUCLEOTIDE SEQUENCE [LARGE SCALE GENOMIC DNA]</scope>
    <source>
        <strain evidence="1 2">NIES-4072</strain>
    </source>
</reference>
<dbReference type="AlphaFoldDB" id="A0A2R5FMD7"/>
<evidence type="ECO:0000313" key="2">
    <source>
        <dbReference type="Proteomes" id="UP000245124"/>
    </source>
</evidence>
<organism evidence="1 2">
    <name type="scientific">Nostoc commune NIES-4072</name>
    <dbReference type="NCBI Taxonomy" id="2005467"/>
    <lineage>
        <taxon>Bacteria</taxon>
        <taxon>Bacillati</taxon>
        <taxon>Cyanobacteriota</taxon>
        <taxon>Cyanophyceae</taxon>
        <taxon>Nostocales</taxon>
        <taxon>Nostocaceae</taxon>
        <taxon>Nostoc</taxon>
    </lineage>
</organism>
<protein>
    <submittedName>
        <fullName evidence="1">Uncharacterized protein</fullName>
    </submittedName>
</protein>
<dbReference type="RefSeq" id="WP_109007238.1">
    <property type="nucleotide sequence ID" value="NZ_BDUD01000001.1"/>
</dbReference>